<dbReference type="EMBL" id="LABZ01000094">
    <property type="protein sequence ID" value="KMO40615.1"/>
    <property type="molecule type" value="Genomic_DNA"/>
</dbReference>
<gene>
    <name evidence="2" type="ORF">VQ03_13950</name>
</gene>
<dbReference type="GO" id="GO:0003824">
    <property type="term" value="F:catalytic activity"/>
    <property type="evidence" value="ECO:0007669"/>
    <property type="project" value="UniProtKB-ARBA"/>
</dbReference>
<dbReference type="AlphaFoldDB" id="A0A0J6SZJ9"/>
<dbReference type="RefSeq" id="WP_048451486.1">
    <property type="nucleotide sequence ID" value="NZ_LABZ01000094.1"/>
</dbReference>
<dbReference type="PATRIC" id="fig|1187852.3.peg.6858"/>
<dbReference type="OrthoDB" id="8993954at2"/>
<sequence length="253" mass="25966">MIPDIAACVPASLGTYRDGVAAGPGGPGATPLVALRDPAVFDATLTAFEAGLGVVPGTVDRRALVSYWSQFYLAPLATPVLTALVRLGRPLPLAFATTSLELDAAGRPARFLVQPEAARCPPCRPAGIASGGLAGLVEDHLRPFVELCRERCGIAPRVIWGNAAVILDYVARELGEPETLACPEVATCLGWCGPPCAAPSPAARSPLAQALCDTAAGRRRRTCCLRQRLPGVPSCGALCPLKESGACCGAGGS</sequence>
<evidence type="ECO:0000313" key="3">
    <source>
        <dbReference type="Proteomes" id="UP000036449"/>
    </source>
</evidence>
<protein>
    <submittedName>
        <fullName evidence="2">Iron reductase</fullName>
    </submittedName>
</protein>
<dbReference type="InterPro" id="IPR008090">
    <property type="entry name" value="Fe_iron_reduct"/>
</dbReference>
<keyword evidence="3" id="KW-1185">Reference proteome</keyword>
<comment type="caution">
    <text evidence="2">The sequence shown here is derived from an EMBL/GenBank/DDBJ whole genome shotgun (WGS) entry which is preliminary data.</text>
</comment>
<proteinExistence type="predicted"/>
<dbReference type="PRINTS" id="PR01714">
    <property type="entry name" value="2FE2SRDCTASE"/>
</dbReference>
<evidence type="ECO:0000313" key="2">
    <source>
        <dbReference type="EMBL" id="KMO40615.1"/>
    </source>
</evidence>
<dbReference type="Proteomes" id="UP000036449">
    <property type="component" value="Unassembled WGS sequence"/>
</dbReference>
<reference evidence="2 3" key="1">
    <citation type="submission" date="2015-03" db="EMBL/GenBank/DDBJ databases">
        <title>Genome sequencing of Methylobacterium tarhaniae DSM 25844.</title>
        <authorList>
            <person name="Chaudhry V."/>
            <person name="Patil P.B."/>
        </authorList>
    </citation>
    <scope>NUCLEOTIDE SEQUENCE [LARGE SCALE GENOMIC DNA]</scope>
    <source>
        <strain evidence="2 3">DSM 25844</strain>
    </source>
</reference>
<organism evidence="2 3">
    <name type="scientific">Methylobacterium tarhaniae</name>
    <dbReference type="NCBI Taxonomy" id="1187852"/>
    <lineage>
        <taxon>Bacteria</taxon>
        <taxon>Pseudomonadati</taxon>
        <taxon>Pseudomonadota</taxon>
        <taxon>Alphaproteobacteria</taxon>
        <taxon>Hyphomicrobiales</taxon>
        <taxon>Methylobacteriaceae</taxon>
        <taxon>Methylobacterium</taxon>
    </lineage>
</organism>
<dbReference type="NCBIfam" id="TIGR03951">
    <property type="entry name" value="Fe_III_red_FhuF"/>
    <property type="match status" value="1"/>
</dbReference>
<dbReference type="Pfam" id="PF06276">
    <property type="entry name" value="FhuF"/>
    <property type="match status" value="1"/>
</dbReference>
<feature type="domain" description="Aerobactin siderophore biosynthesis IucA/IucC-like C-terminal" evidence="1">
    <location>
        <begin position="66"/>
        <end position="178"/>
    </location>
</feature>
<name>A0A0J6SZJ9_9HYPH</name>
<accession>A0A0J6SZJ9</accession>
<dbReference type="InterPro" id="IPR022770">
    <property type="entry name" value="IucA/IucC-like_C"/>
</dbReference>
<evidence type="ECO:0000259" key="1">
    <source>
        <dbReference type="Pfam" id="PF06276"/>
    </source>
</evidence>